<dbReference type="InterPro" id="IPR002797">
    <property type="entry name" value="Polysacc_synth"/>
</dbReference>
<evidence type="ECO:0000256" key="6">
    <source>
        <dbReference type="SAM" id="Phobius"/>
    </source>
</evidence>
<comment type="caution">
    <text evidence="7">The sequence shown here is derived from an EMBL/GenBank/DDBJ whole genome shotgun (WGS) entry which is preliminary data.</text>
</comment>
<organism evidence="7 8">
    <name type="scientific">Oceaniferula marina</name>
    <dbReference type="NCBI Taxonomy" id="2748318"/>
    <lineage>
        <taxon>Bacteria</taxon>
        <taxon>Pseudomonadati</taxon>
        <taxon>Verrucomicrobiota</taxon>
        <taxon>Verrucomicrobiia</taxon>
        <taxon>Verrucomicrobiales</taxon>
        <taxon>Verrucomicrobiaceae</taxon>
        <taxon>Oceaniferula</taxon>
    </lineage>
</organism>
<name>A0A851GKB3_9BACT</name>
<dbReference type="InterPro" id="IPR050833">
    <property type="entry name" value="Poly_Biosynth_Transport"/>
</dbReference>
<dbReference type="EMBL" id="JACBAZ010000002">
    <property type="protein sequence ID" value="NWK55160.1"/>
    <property type="molecule type" value="Genomic_DNA"/>
</dbReference>
<dbReference type="PANTHER" id="PTHR30250:SF11">
    <property type="entry name" value="O-ANTIGEN TRANSPORTER-RELATED"/>
    <property type="match status" value="1"/>
</dbReference>
<gene>
    <name evidence="7" type="ORF">HW115_06030</name>
</gene>
<reference evidence="7 8" key="1">
    <citation type="submission" date="2020-07" db="EMBL/GenBank/DDBJ databases">
        <title>Roseicoccus Jingziensis gen. nov., sp. nov., isolated from coastal seawater.</title>
        <authorList>
            <person name="Feng X."/>
        </authorList>
    </citation>
    <scope>NUCLEOTIDE SEQUENCE [LARGE SCALE GENOMIC DNA]</scope>
    <source>
        <strain evidence="7 8">N1E253</strain>
    </source>
</reference>
<evidence type="ECO:0000256" key="3">
    <source>
        <dbReference type="ARBA" id="ARBA00022692"/>
    </source>
</evidence>
<feature type="transmembrane region" description="Helical" evidence="6">
    <location>
        <begin position="128"/>
        <end position="148"/>
    </location>
</feature>
<proteinExistence type="predicted"/>
<evidence type="ECO:0000256" key="2">
    <source>
        <dbReference type="ARBA" id="ARBA00022475"/>
    </source>
</evidence>
<keyword evidence="8" id="KW-1185">Reference proteome</keyword>
<protein>
    <submittedName>
        <fullName evidence="7">Oligosaccharide flippase family protein</fullName>
    </submittedName>
</protein>
<evidence type="ECO:0000256" key="4">
    <source>
        <dbReference type="ARBA" id="ARBA00022989"/>
    </source>
</evidence>
<dbReference type="AlphaFoldDB" id="A0A851GKB3"/>
<keyword evidence="3 6" id="KW-0812">Transmembrane</keyword>
<feature type="transmembrane region" description="Helical" evidence="6">
    <location>
        <begin position="87"/>
        <end position="108"/>
    </location>
</feature>
<feature type="transmembrane region" description="Helical" evidence="6">
    <location>
        <begin position="155"/>
        <end position="177"/>
    </location>
</feature>
<feature type="transmembrane region" description="Helical" evidence="6">
    <location>
        <begin position="426"/>
        <end position="446"/>
    </location>
</feature>
<comment type="subcellular location">
    <subcellularLocation>
        <location evidence="1">Cell membrane</location>
        <topology evidence="1">Multi-pass membrane protein</topology>
    </subcellularLocation>
</comment>
<feature type="transmembrane region" description="Helical" evidence="6">
    <location>
        <begin position="49"/>
        <end position="75"/>
    </location>
</feature>
<feature type="transmembrane region" description="Helical" evidence="6">
    <location>
        <begin position="336"/>
        <end position="356"/>
    </location>
</feature>
<dbReference type="PANTHER" id="PTHR30250">
    <property type="entry name" value="PST FAMILY PREDICTED COLANIC ACID TRANSPORTER"/>
    <property type="match status" value="1"/>
</dbReference>
<dbReference type="Pfam" id="PF01943">
    <property type="entry name" value="Polysacc_synt"/>
    <property type="match status" value="1"/>
</dbReference>
<feature type="transmembrane region" description="Helical" evidence="6">
    <location>
        <begin position="225"/>
        <end position="246"/>
    </location>
</feature>
<feature type="transmembrane region" description="Helical" evidence="6">
    <location>
        <begin position="395"/>
        <end position="414"/>
    </location>
</feature>
<dbReference type="Proteomes" id="UP000557872">
    <property type="component" value="Unassembled WGS sequence"/>
</dbReference>
<keyword evidence="2" id="KW-1003">Cell membrane</keyword>
<evidence type="ECO:0000256" key="5">
    <source>
        <dbReference type="ARBA" id="ARBA00023136"/>
    </source>
</evidence>
<accession>A0A851GKB3</accession>
<feature type="transmembrane region" description="Helical" evidence="6">
    <location>
        <begin position="452"/>
        <end position="472"/>
    </location>
</feature>
<evidence type="ECO:0000313" key="8">
    <source>
        <dbReference type="Proteomes" id="UP000557872"/>
    </source>
</evidence>
<sequence length="487" mass="53449">MISKIKKIISRQSDVAKNGSIYLGSRVGTKILSFLMLPVWTTFLSPEQYGVIGLIVAYSGMVGALLLLGLPSAIVRHYHDYDDQWSGYIKTIFGYALGILFLVYMTMWMTDIILQEAAPDIIGRYRNVFWITLTGGVLTQLSIAGVQAERASKQFIIGNFISYLVGVTLSLLFVIYFRMGAEGFLYGMGTGTLVGVAYMVSNRREKWLFGGGAIHAQYLKKGMKYGALLLPTALSGWAINFLGRIIVERYSGLQEVGLFSFAGNLAMVMSFIMISLVQAWSPEYFASRKRGSENEIKASVSHIDGLATKFSLIVLIGIASFGTPMLSVLISDRYHSALGMITPLCVGYLFFGFTNIETRECMFLGKNFQVSVIYVIGAFVAIVGSLALVPTYGGYGASIASMVAMFIMSLLPLVMNRRQGVKILNLKSYGLSFVYGLCCIFADKLIPTDDVNAWLVRSFFALLMGGMLFVALNSFCKSNKSRVSGAV</sequence>
<feature type="transmembrane region" description="Helical" evidence="6">
    <location>
        <begin position="258"/>
        <end position="280"/>
    </location>
</feature>
<keyword evidence="5 6" id="KW-0472">Membrane</keyword>
<dbReference type="RefSeq" id="WP_178931693.1">
    <property type="nucleotide sequence ID" value="NZ_JACBAZ010000002.1"/>
</dbReference>
<keyword evidence="4 6" id="KW-1133">Transmembrane helix</keyword>
<feature type="transmembrane region" description="Helical" evidence="6">
    <location>
        <begin position="368"/>
        <end position="389"/>
    </location>
</feature>
<feature type="transmembrane region" description="Helical" evidence="6">
    <location>
        <begin position="183"/>
        <end position="200"/>
    </location>
</feature>
<feature type="transmembrane region" description="Helical" evidence="6">
    <location>
        <begin position="310"/>
        <end position="330"/>
    </location>
</feature>
<feature type="transmembrane region" description="Helical" evidence="6">
    <location>
        <begin position="21"/>
        <end position="43"/>
    </location>
</feature>
<dbReference type="GO" id="GO:0005886">
    <property type="term" value="C:plasma membrane"/>
    <property type="evidence" value="ECO:0007669"/>
    <property type="project" value="UniProtKB-SubCell"/>
</dbReference>
<evidence type="ECO:0000313" key="7">
    <source>
        <dbReference type="EMBL" id="NWK55160.1"/>
    </source>
</evidence>
<evidence type="ECO:0000256" key="1">
    <source>
        <dbReference type="ARBA" id="ARBA00004651"/>
    </source>
</evidence>